<evidence type="ECO:0000256" key="1">
    <source>
        <dbReference type="ARBA" id="ARBA00010746"/>
    </source>
</evidence>
<comment type="subcellular location">
    <subcellularLocation>
        <location evidence="4">Secreted</location>
        <location evidence="4">Extracellular space</location>
        <location evidence="4">Apoplast</location>
    </subcellularLocation>
</comment>
<comment type="function">
    <text evidence="4">Dirigent proteins impart stereoselectivity on the phenoxy radical-coupling reaction, yielding optically active lignans from two molecules of coniferyl alcohol in the biosynthesis of lignans, flavonolignans, and alkaloids and thus plays a central role in plant secondary metabolism.</text>
</comment>
<reference evidence="5" key="1">
    <citation type="submission" date="2021-01" db="EMBL/GenBank/DDBJ databases">
        <title>Adiantum capillus-veneris genome.</title>
        <authorList>
            <person name="Fang Y."/>
            <person name="Liao Q."/>
        </authorList>
    </citation>
    <scope>NUCLEOTIDE SEQUENCE</scope>
    <source>
        <strain evidence="5">H3</strain>
        <tissue evidence="5">Leaf</tissue>
    </source>
</reference>
<dbReference type="OrthoDB" id="1928589at2759"/>
<protein>
    <recommendedName>
        <fullName evidence="4">Dirigent protein</fullName>
    </recommendedName>
</protein>
<dbReference type="EMBL" id="JABFUD020000007">
    <property type="protein sequence ID" value="KAI5078147.1"/>
    <property type="molecule type" value="Genomic_DNA"/>
</dbReference>
<feature type="signal peptide" evidence="4">
    <location>
        <begin position="1"/>
        <end position="21"/>
    </location>
</feature>
<feature type="chain" id="PRO_5039751807" description="Dirigent protein" evidence="4">
    <location>
        <begin position="22"/>
        <end position="189"/>
    </location>
</feature>
<evidence type="ECO:0000313" key="6">
    <source>
        <dbReference type="Proteomes" id="UP000886520"/>
    </source>
</evidence>
<dbReference type="InterPro" id="IPR044859">
    <property type="entry name" value="Allene_oxi_cyc_Dirigent"/>
</dbReference>
<dbReference type="Gene3D" id="2.40.480.10">
    <property type="entry name" value="Allene oxide cyclase-like"/>
    <property type="match status" value="1"/>
</dbReference>
<evidence type="ECO:0000256" key="3">
    <source>
        <dbReference type="ARBA" id="ARBA00022525"/>
    </source>
</evidence>
<comment type="caution">
    <text evidence="5">The sequence shown here is derived from an EMBL/GenBank/DDBJ whole genome shotgun (WGS) entry which is preliminary data.</text>
</comment>
<comment type="similarity">
    <text evidence="1 4">Belongs to the plant dirigent protein family.</text>
</comment>
<dbReference type="InterPro" id="IPR004265">
    <property type="entry name" value="Dirigent"/>
</dbReference>
<comment type="subunit">
    <text evidence="2 4">Homodimer.</text>
</comment>
<dbReference type="Pfam" id="PF03018">
    <property type="entry name" value="Dirigent"/>
    <property type="match status" value="1"/>
</dbReference>
<keyword evidence="6" id="KW-1185">Reference proteome</keyword>
<proteinExistence type="inferred from homology"/>
<evidence type="ECO:0000256" key="2">
    <source>
        <dbReference type="ARBA" id="ARBA00011738"/>
    </source>
</evidence>
<dbReference type="PANTHER" id="PTHR21495">
    <property type="entry name" value="NUCLEOPORIN-RELATED"/>
    <property type="match status" value="1"/>
</dbReference>
<organism evidence="5 6">
    <name type="scientific">Adiantum capillus-veneris</name>
    <name type="common">Maidenhair fern</name>
    <dbReference type="NCBI Taxonomy" id="13818"/>
    <lineage>
        <taxon>Eukaryota</taxon>
        <taxon>Viridiplantae</taxon>
        <taxon>Streptophyta</taxon>
        <taxon>Embryophyta</taxon>
        <taxon>Tracheophyta</taxon>
        <taxon>Polypodiopsida</taxon>
        <taxon>Polypodiidae</taxon>
        <taxon>Polypodiales</taxon>
        <taxon>Pteridineae</taxon>
        <taxon>Pteridaceae</taxon>
        <taxon>Vittarioideae</taxon>
        <taxon>Adiantum</taxon>
    </lineage>
</organism>
<dbReference type="Proteomes" id="UP000886520">
    <property type="component" value="Chromosome 7"/>
</dbReference>
<dbReference type="AlphaFoldDB" id="A0A9D4V385"/>
<keyword evidence="4" id="KW-0732">Signal</keyword>
<evidence type="ECO:0000313" key="5">
    <source>
        <dbReference type="EMBL" id="KAI5078147.1"/>
    </source>
</evidence>
<keyword evidence="3 4" id="KW-0964">Secreted</keyword>
<accession>A0A9D4V385</accession>
<sequence>MSKLQITAAFMVMLIIAAAEARPLYRKTRRPRVRPWNLLPWNILGQNVGADVTGLEYYVQVGIGQPDLQELIPAINTTYSNNFGSTQLFAFNVTEGADPSSTLLGYVRGYTVESSYTSTGVAVEVEILSYNDGTLNGTVSIQALITNGPNEVSIVGGTGDFRGVSGYGLVNFVNTSGNIVLFHHELHFL</sequence>
<dbReference type="GO" id="GO:0009699">
    <property type="term" value="P:phenylpropanoid biosynthetic process"/>
    <property type="evidence" value="ECO:0007669"/>
    <property type="project" value="UniProtKB-ARBA"/>
</dbReference>
<keyword evidence="4" id="KW-0052">Apoplast</keyword>
<gene>
    <name evidence="5" type="ORF">GOP47_0007971</name>
</gene>
<dbReference type="GO" id="GO:0048046">
    <property type="term" value="C:apoplast"/>
    <property type="evidence" value="ECO:0007669"/>
    <property type="project" value="UniProtKB-SubCell"/>
</dbReference>
<name>A0A9D4V385_ADICA</name>
<evidence type="ECO:0000256" key="4">
    <source>
        <dbReference type="RuleBase" id="RU363099"/>
    </source>
</evidence>